<accession>A0ABX2FE22</accession>
<sequence length="134" mass="14719">MSPAERLAVHETLARYAFALDQHDSTALETVLTPDAIWTFKIPGEPALGPIAGREAILEFTRTAWITETGQRRHHLTNVVVRGADTTTALATAYLMLTSDAAVLGTGVFTFRLNRTGSEWRIVELLLAADNTWP</sequence>
<evidence type="ECO:0000313" key="2">
    <source>
        <dbReference type="EMBL" id="NRN69532.1"/>
    </source>
</evidence>
<comment type="caution">
    <text evidence="2">The sequence shown here is derived from an EMBL/GenBank/DDBJ whole genome shotgun (WGS) entry which is preliminary data.</text>
</comment>
<dbReference type="CDD" id="cd00531">
    <property type="entry name" value="NTF2_like"/>
    <property type="match status" value="1"/>
</dbReference>
<name>A0ABX2FE22_9PSEU</name>
<evidence type="ECO:0000259" key="1">
    <source>
        <dbReference type="Pfam" id="PF13577"/>
    </source>
</evidence>
<dbReference type="Pfam" id="PF13577">
    <property type="entry name" value="SnoaL_4"/>
    <property type="match status" value="1"/>
</dbReference>
<protein>
    <submittedName>
        <fullName evidence="2">Ketosteroid isomerase-like</fullName>
    </submittedName>
</protein>
<dbReference type="RefSeq" id="WP_173139838.1">
    <property type="nucleotide sequence ID" value="NZ_CBCSGW010000012.1"/>
</dbReference>
<dbReference type="Gene3D" id="3.10.450.50">
    <property type="match status" value="1"/>
</dbReference>
<evidence type="ECO:0000313" key="3">
    <source>
        <dbReference type="Proteomes" id="UP000763557"/>
    </source>
</evidence>
<dbReference type="InterPro" id="IPR032710">
    <property type="entry name" value="NTF2-like_dom_sf"/>
</dbReference>
<dbReference type="EMBL" id="JAAATY010000028">
    <property type="protein sequence ID" value="NRN69532.1"/>
    <property type="molecule type" value="Genomic_DNA"/>
</dbReference>
<feature type="domain" description="SnoaL-like" evidence="1">
    <location>
        <begin position="5"/>
        <end position="124"/>
    </location>
</feature>
<keyword evidence="3" id="KW-1185">Reference proteome</keyword>
<dbReference type="Proteomes" id="UP000763557">
    <property type="component" value="Unassembled WGS sequence"/>
</dbReference>
<proteinExistence type="predicted"/>
<gene>
    <name evidence="2" type="ORF">GC106_67890</name>
</gene>
<reference evidence="2 3" key="1">
    <citation type="submission" date="2020-01" db="EMBL/GenBank/DDBJ databases">
        <title>Kibdelosporangium persica a novel Actinomycetes from a hot desert in Iran.</title>
        <authorList>
            <person name="Safaei N."/>
            <person name="Zaburannyi N."/>
            <person name="Mueller R."/>
            <person name="Wink J."/>
        </authorList>
    </citation>
    <scope>NUCLEOTIDE SEQUENCE [LARGE SCALE GENOMIC DNA]</scope>
    <source>
        <strain evidence="2 3">4NS15</strain>
    </source>
</reference>
<organism evidence="2 3">
    <name type="scientific">Kibdelosporangium persicum</name>
    <dbReference type="NCBI Taxonomy" id="2698649"/>
    <lineage>
        <taxon>Bacteria</taxon>
        <taxon>Bacillati</taxon>
        <taxon>Actinomycetota</taxon>
        <taxon>Actinomycetes</taxon>
        <taxon>Pseudonocardiales</taxon>
        <taxon>Pseudonocardiaceae</taxon>
        <taxon>Kibdelosporangium</taxon>
    </lineage>
</organism>
<dbReference type="InterPro" id="IPR037401">
    <property type="entry name" value="SnoaL-like"/>
</dbReference>
<dbReference type="SUPFAM" id="SSF54427">
    <property type="entry name" value="NTF2-like"/>
    <property type="match status" value="1"/>
</dbReference>